<gene>
    <name evidence="1" type="ORF">LTS18_013007</name>
</gene>
<evidence type="ECO:0000313" key="1">
    <source>
        <dbReference type="EMBL" id="KAK3076438.1"/>
    </source>
</evidence>
<keyword evidence="2" id="KW-1185">Reference proteome</keyword>
<proteinExistence type="predicted"/>
<protein>
    <submittedName>
        <fullName evidence="1">Uncharacterized protein</fullName>
    </submittedName>
</protein>
<organism evidence="1 2">
    <name type="scientific">Coniosporium uncinatum</name>
    <dbReference type="NCBI Taxonomy" id="93489"/>
    <lineage>
        <taxon>Eukaryota</taxon>
        <taxon>Fungi</taxon>
        <taxon>Dikarya</taxon>
        <taxon>Ascomycota</taxon>
        <taxon>Pezizomycotina</taxon>
        <taxon>Dothideomycetes</taxon>
        <taxon>Dothideomycetes incertae sedis</taxon>
        <taxon>Coniosporium</taxon>
    </lineage>
</organism>
<accession>A0ACC3DIF6</accession>
<sequence length="412" mass="45000">MEEEELEGTTLEDEERSEETALDEDELDDTELDVNEDGSTLELEAKLLEVDVTALEEIGAKSLEEEAAAVDEELEAKLLYDEAATLDELDAELLREDPIKLEELAKMLVEVAFTLEELIEPETLLLLGEAEDRTTEEDAVEPADNVTLRLVASATMLDDALLLSDEAEEEILEDDAVGPTVSVELLLVTEESTLEDEDTEAATELDTPLLLGEPEDGRLRMLLDDEKTNEEPLGPAETVEFALTDWAGKLDDEDAETATELLLEEDDEALEESLEDEMPEEGAVGPAEVVVLLLVTCVGMLLEATTELETRLLLREAEDEILATLLDNGPAERDAVGPAESVALLLVDCVGTLANEDTVAAAEVDRALLDARPLVEETTLVLDELELDAPLATRRAVHTLAFLTRLPTVLLR</sequence>
<comment type="caution">
    <text evidence="1">The sequence shown here is derived from an EMBL/GenBank/DDBJ whole genome shotgun (WGS) entry which is preliminary data.</text>
</comment>
<dbReference type="EMBL" id="JAWDJW010003970">
    <property type="protein sequence ID" value="KAK3076438.1"/>
    <property type="molecule type" value="Genomic_DNA"/>
</dbReference>
<dbReference type="Proteomes" id="UP001186974">
    <property type="component" value="Unassembled WGS sequence"/>
</dbReference>
<evidence type="ECO:0000313" key="2">
    <source>
        <dbReference type="Proteomes" id="UP001186974"/>
    </source>
</evidence>
<name>A0ACC3DIF6_9PEZI</name>
<reference evidence="1" key="1">
    <citation type="submission" date="2024-09" db="EMBL/GenBank/DDBJ databases">
        <title>Black Yeasts Isolated from many extreme environments.</title>
        <authorList>
            <person name="Coleine C."/>
            <person name="Stajich J.E."/>
            <person name="Selbmann L."/>
        </authorList>
    </citation>
    <scope>NUCLEOTIDE SEQUENCE</scope>
    <source>
        <strain evidence="1">CCFEE 5737</strain>
    </source>
</reference>